<proteinExistence type="inferred from homology"/>
<feature type="compositionally biased region" description="Polar residues" evidence="5">
    <location>
        <begin position="21"/>
        <end position="31"/>
    </location>
</feature>
<feature type="region of interest" description="Disordered" evidence="5">
    <location>
        <begin position="1"/>
        <end position="56"/>
    </location>
</feature>
<sequence>MVNPPVQSVLSLSGPMPTVPTGPTLSQSDPTDQPHIFTPSPPVEPSLGDQPGPAAEDLNVSNVQQYGEMQYPEFPVNAVNEMAVPPPVPMQSPYESSASTQLTVESGISYPPPMLEQHQEANAEGGMWGWFKGSSIVQKVAEKTKSSVESMITALDPGMAPIIKSGGDVDIVVTSDKEVKVSAVRDAFQKVFGHATVTGQPSQPNIAPQVEGYAAGLKGAEERIENLRRNSQMHEKQPAVSVENFIAELLPDKWFDIGCLVLDDPCNGIKLETFTQATPVPIEYVLQAQERTPSDYSLRWSGLSITVGEIIEQHFPYISHTDWHFAFTGVSRRDMIYQAALVLAGIYKQRIQPRI</sequence>
<dbReference type="Proteomes" id="UP000694865">
    <property type="component" value="Unplaced"/>
</dbReference>
<comment type="similarity">
    <text evidence="2">Belongs to the PRRC1 family.</text>
</comment>
<organism evidence="7 8">
    <name type="scientific">Saccoglossus kowalevskii</name>
    <name type="common">Acorn worm</name>
    <dbReference type="NCBI Taxonomy" id="10224"/>
    <lineage>
        <taxon>Eukaryota</taxon>
        <taxon>Metazoa</taxon>
        <taxon>Hemichordata</taxon>
        <taxon>Enteropneusta</taxon>
        <taxon>Harrimaniidae</taxon>
        <taxon>Saccoglossus</taxon>
    </lineage>
</organism>
<dbReference type="GeneID" id="100377507"/>
<dbReference type="SUPFAM" id="SSF52972">
    <property type="entry name" value="ITPase-like"/>
    <property type="match status" value="1"/>
</dbReference>
<comment type="subcellular location">
    <subcellularLocation>
        <location evidence="1">Golgi apparatus</location>
    </subcellularLocation>
</comment>
<dbReference type="InterPro" id="IPR026534">
    <property type="entry name" value="PRRC1"/>
</dbReference>
<evidence type="ECO:0000256" key="3">
    <source>
        <dbReference type="ARBA" id="ARBA00023034"/>
    </source>
</evidence>
<evidence type="ECO:0000256" key="5">
    <source>
        <dbReference type="SAM" id="MobiDB-lite"/>
    </source>
</evidence>
<gene>
    <name evidence="8" type="primary">LOC100377507</name>
</gene>
<evidence type="ECO:0000259" key="6">
    <source>
        <dbReference type="Pfam" id="PF01931"/>
    </source>
</evidence>
<protein>
    <submittedName>
        <fullName evidence="8">Protein PRRC1-like</fullName>
    </submittedName>
</protein>
<dbReference type="Pfam" id="PF01931">
    <property type="entry name" value="NTPase_I-T"/>
    <property type="match status" value="1"/>
</dbReference>
<name>A0ABM0GJY4_SACKO</name>
<dbReference type="PANTHER" id="PTHR23276:SF2">
    <property type="entry name" value="PROTEIN PRRC1"/>
    <property type="match status" value="1"/>
</dbReference>
<dbReference type="InterPro" id="IPR026533">
    <property type="entry name" value="NTPase/PRRC1"/>
</dbReference>
<dbReference type="InterPro" id="IPR029001">
    <property type="entry name" value="ITPase-like_fam"/>
</dbReference>
<evidence type="ECO:0000256" key="1">
    <source>
        <dbReference type="ARBA" id="ARBA00004555"/>
    </source>
</evidence>
<accession>A0ABM0GJY4</accession>
<dbReference type="RefSeq" id="XP_002731503.2">
    <property type="nucleotide sequence ID" value="XM_002731457.2"/>
</dbReference>
<feature type="domain" description="Non-canonical purine NTP phosphatase/PRRC1" evidence="6">
    <location>
        <begin position="175"/>
        <end position="283"/>
    </location>
</feature>
<feature type="compositionally biased region" description="Polar residues" evidence="5">
    <location>
        <begin position="1"/>
        <end position="11"/>
    </location>
</feature>
<keyword evidence="3" id="KW-0333">Golgi apparatus</keyword>
<evidence type="ECO:0000313" key="7">
    <source>
        <dbReference type="Proteomes" id="UP000694865"/>
    </source>
</evidence>
<feature type="coiled-coil region" evidence="4">
    <location>
        <begin position="210"/>
        <end position="237"/>
    </location>
</feature>
<dbReference type="Gene3D" id="3.90.950.10">
    <property type="match status" value="1"/>
</dbReference>
<keyword evidence="4" id="KW-0175">Coiled coil</keyword>
<dbReference type="PANTHER" id="PTHR23276">
    <property type="entry name" value="PROTEIN PRRC1"/>
    <property type="match status" value="1"/>
</dbReference>
<evidence type="ECO:0000256" key="2">
    <source>
        <dbReference type="ARBA" id="ARBA00010298"/>
    </source>
</evidence>
<reference evidence="8" key="1">
    <citation type="submission" date="2025-08" db="UniProtKB">
        <authorList>
            <consortium name="RefSeq"/>
        </authorList>
    </citation>
    <scope>IDENTIFICATION</scope>
    <source>
        <tissue evidence="8">Testes</tissue>
    </source>
</reference>
<keyword evidence="7" id="KW-1185">Reference proteome</keyword>
<evidence type="ECO:0000256" key="4">
    <source>
        <dbReference type="SAM" id="Coils"/>
    </source>
</evidence>
<evidence type="ECO:0000313" key="8">
    <source>
        <dbReference type="RefSeq" id="XP_002731503.2"/>
    </source>
</evidence>